<dbReference type="InterPro" id="IPR013083">
    <property type="entry name" value="Znf_RING/FYVE/PHD"/>
</dbReference>
<name>A0A438FYS3_VITVI</name>
<evidence type="ECO:0000313" key="2">
    <source>
        <dbReference type="Proteomes" id="UP000288805"/>
    </source>
</evidence>
<reference evidence="1 2" key="1">
    <citation type="journal article" date="2018" name="PLoS Genet.">
        <title>Population sequencing reveals clonal diversity and ancestral inbreeding in the grapevine cultivar Chardonnay.</title>
        <authorList>
            <person name="Roach M.J."/>
            <person name="Johnson D.L."/>
            <person name="Bohlmann J."/>
            <person name="van Vuuren H.J."/>
            <person name="Jones S.J."/>
            <person name="Pretorius I.S."/>
            <person name="Schmidt S.A."/>
            <person name="Borneman A.R."/>
        </authorList>
    </citation>
    <scope>NUCLEOTIDE SEQUENCE [LARGE SCALE GENOMIC DNA]</scope>
    <source>
        <strain evidence="2">cv. Chardonnay</strain>
        <tissue evidence="1">Leaf</tissue>
    </source>
</reference>
<sequence length="109" mass="12593">MDSDADKQAAVFKPYEKILCRVCFDEQINMVLLPCRHHVLCSGPTRIDDTHPTSNSHILLILFPVEIKQILTCSYCHFFSMHGSTCCEKCKRCPICRVFIEERLPVYDV</sequence>
<proteinExistence type="predicted"/>
<dbReference type="PANTHER" id="PTHR46859:SF6">
    <property type="entry name" value="TRANSMEMBRANE FRAGILE-X-F-ASSOCIATED PROTEIN"/>
    <property type="match status" value="1"/>
</dbReference>
<gene>
    <name evidence="1" type="ORF">CK203_034911</name>
</gene>
<comment type="caution">
    <text evidence="1">The sequence shown here is derived from an EMBL/GenBank/DDBJ whole genome shotgun (WGS) entry which is preliminary data.</text>
</comment>
<evidence type="ECO:0008006" key="3">
    <source>
        <dbReference type="Google" id="ProtNLM"/>
    </source>
</evidence>
<dbReference type="Proteomes" id="UP000288805">
    <property type="component" value="Unassembled WGS sequence"/>
</dbReference>
<evidence type="ECO:0000313" key="1">
    <source>
        <dbReference type="EMBL" id="RVW65116.1"/>
    </source>
</evidence>
<dbReference type="AlphaFoldDB" id="A0A438FYS3"/>
<dbReference type="PANTHER" id="PTHR46859">
    <property type="entry name" value="TRANSMEMBRANE FRAGILE-X-F-ASSOCIATED PROTEIN"/>
    <property type="match status" value="1"/>
</dbReference>
<accession>A0A438FYS3</accession>
<dbReference type="Gene3D" id="3.30.40.10">
    <property type="entry name" value="Zinc/RING finger domain, C3HC4 (zinc finger)"/>
    <property type="match status" value="1"/>
</dbReference>
<dbReference type="Pfam" id="PF13920">
    <property type="entry name" value="zf-C3HC4_3"/>
    <property type="match status" value="1"/>
</dbReference>
<dbReference type="EMBL" id="QGNW01000693">
    <property type="protein sequence ID" value="RVW65116.1"/>
    <property type="molecule type" value="Genomic_DNA"/>
</dbReference>
<protein>
    <recommendedName>
        <fullName evidence="3">RING-type domain-containing protein</fullName>
    </recommendedName>
</protein>
<organism evidence="1 2">
    <name type="scientific">Vitis vinifera</name>
    <name type="common">Grape</name>
    <dbReference type="NCBI Taxonomy" id="29760"/>
    <lineage>
        <taxon>Eukaryota</taxon>
        <taxon>Viridiplantae</taxon>
        <taxon>Streptophyta</taxon>
        <taxon>Embryophyta</taxon>
        <taxon>Tracheophyta</taxon>
        <taxon>Spermatophyta</taxon>
        <taxon>Magnoliopsida</taxon>
        <taxon>eudicotyledons</taxon>
        <taxon>Gunneridae</taxon>
        <taxon>Pentapetalae</taxon>
        <taxon>rosids</taxon>
        <taxon>Vitales</taxon>
        <taxon>Vitaceae</taxon>
        <taxon>Viteae</taxon>
        <taxon>Vitis</taxon>
    </lineage>
</organism>